<evidence type="ECO:0000313" key="3">
    <source>
        <dbReference type="EMBL" id="DAG04313.1"/>
    </source>
</evidence>
<dbReference type="InterPro" id="IPR029464">
    <property type="entry name" value="HSDR_N"/>
</dbReference>
<dbReference type="EMBL" id="BK016242">
    <property type="protein sequence ID" value="DAG04313.1"/>
    <property type="molecule type" value="Genomic_DNA"/>
</dbReference>
<protein>
    <submittedName>
        <fullName evidence="3">Putative type IV restriction endonuclease</fullName>
    </submittedName>
</protein>
<reference evidence="3" key="1">
    <citation type="journal article" date="2021" name="Proc. Natl. Acad. Sci. U.S.A.">
        <title>A Catalog of Tens of Thousands of Viruses from Human Metagenomes Reveals Hidden Associations with Chronic Diseases.</title>
        <authorList>
            <person name="Tisza M.J."/>
            <person name="Buck C.B."/>
        </authorList>
    </citation>
    <scope>NUCLEOTIDE SEQUENCE</scope>
    <source>
        <strain evidence="3">CtYkG6</strain>
    </source>
</reference>
<evidence type="ECO:0000259" key="2">
    <source>
        <dbReference type="Pfam" id="PF13588"/>
    </source>
</evidence>
<feature type="region of interest" description="Disordered" evidence="1">
    <location>
        <begin position="233"/>
        <end position="256"/>
    </location>
</feature>
<dbReference type="Pfam" id="PF13588">
    <property type="entry name" value="HSDR_N_2"/>
    <property type="match status" value="1"/>
</dbReference>
<keyword evidence="3" id="KW-0540">Nuclease</keyword>
<proteinExistence type="predicted"/>
<name>A0A8S5VC16_9CAUD</name>
<accession>A0A8S5VC16</accession>
<evidence type="ECO:0000256" key="1">
    <source>
        <dbReference type="SAM" id="MobiDB-lite"/>
    </source>
</evidence>
<organism evidence="3">
    <name type="scientific">Siphoviridae sp. ctYkG6</name>
    <dbReference type="NCBI Taxonomy" id="2825551"/>
    <lineage>
        <taxon>Viruses</taxon>
        <taxon>Duplodnaviria</taxon>
        <taxon>Heunggongvirae</taxon>
        <taxon>Uroviricota</taxon>
        <taxon>Caudoviricetes</taxon>
    </lineage>
</organism>
<feature type="domain" description="Type I restriction enzyme R protein N-terminal" evidence="2">
    <location>
        <begin position="63"/>
        <end position="124"/>
    </location>
</feature>
<sequence length="256" mass="29439">MAVYQDKARDRIKKGLRRMTTIVEKGRAEDFKEADTRKIVSDILCEYLGWDRFDNVTAEQMIGSRFADYVVRTSDEEVFVVEVKQIGLKLKETHLNQARQYAVDEGIDWIILTNGDDWQVYRTKLEGKIPVTKLVFRVTISDKETAPAQKTELLYLLSEEAHRKNEIDDYYQRRIALSGENLADHIISTEVINKLRVAIKNTTGQNLKNSEIAEALVARLFLPEKVTDDSRKAIAKMKKDERKKPATKSKAASEEE</sequence>
<dbReference type="Gene3D" id="3.90.1570.30">
    <property type="match status" value="1"/>
</dbReference>
<feature type="compositionally biased region" description="Basic and acidic residues" evidence="1">
    <location>
        <begin position="233"/>
        <end position="244"/>
    </location>
</feature>
<keyword evidence="3" id="KW-0255">Endonuclease</keyword>
<dbReference type="GO" id="GO:0004519">
    <property type="term" value="F:endonuclease activity"/>
    <property type="evidence" value="ECO:0007669"/>
    <property type="project" value="UniProtKB-KW"/>
</dbReference>
<keyword evidence="3" id="KW-0378">Hydrolase</keyword>